<keyword evidence="7" id="KW-0732">Signal</keyword>
<evidence type="ECO:0000256" key="6">
    <source>
        <dbReference type="RuleBase" id="RU361168"/>
    </source>
</evidence>
<evidence type="ECO:0000313" key="9">
    <source>
        <dbReference type="Proteomes" id="UP000186601"/>
    </source>
</evidence>
<dbReference type="GO" id="GO:0005975">
    <property type="term" value="P:carbohydrate metabolic process"/>
    <property type="evidence" value="ECO:0007669"/>
    <property type="project" value="InterPro"/>
</dbReference>
<protein>
    <recommendedName>
        <fullName evidence="3 6">Alpha-galactosidase</fullName>
        <ecNumber evidence="3 6">3.2.1.22</ecNumber>
    </recommendedName>
    <alternativeName>
        <fullName evidence="6">Melibiase</fullName>
    </alternativeName>
</protein>
<dbReference type="InterPro" id="IPR002241">
    <property type="entry name" value="Glyco_hydro_27"/>
</dbReference>
<gene>
    <name evidence="8" type="ORF">PHLCEN_2v12835</name>
</gene>
<comment type="similarity">
    <text evidence="2 6">Belongs to the glycosyl hydrolase 27 family.</text>
</comment>
<dbReference type="PANTHER" id="PTHR11452">
    <property type="entry name" value="ALPHA-GALACTOSIDASE/ALPHA-N-ACETYLGALACTOSAMINIDASE"/>
    <property type="match status" value="1"/>
</dbReference>
<dbReference type="InterPro" id="IPR013785">
    <property type="entry name" value="Aldolase_TIM"/>
</dbReference>
<keyword evidence="6" id="KW-1015">Disulfide bond</keyword>
<keyword evidence="9" id="KW-1185">Reference proteome</keyword>
<comment type="caution">
    <text evidence="8">The sequence shown here is derived from an EMBL/GenBank/DDBJ whole genome shotgun (WGS) entry which is preliminary data.</text>
</comment>
<dbReference type="PANTHER" id="PTHR11452:SF33">
    <property type="entry name" value="ALPHA-GALACTOSIDASE 2"/>
    <property type="match status" value="1"/>
</dbReference>
<reference evidence="8 9" key="1">
    <citation type="submission" date="2018-02" db="EMBL/GenBank/DDBJ databases">
        <title>Genome sequence of the basidiomycete white-rot fungus Phlebia centrifuga.</title>
        <authorList>
            <person name="Granchi Z."/>
            <person name="Peng M."/>
            <person name="de Vries R.P."/>
            <person name="Hilden K."/>
            <person name="Makela M.R."/>
            <person name="Grigoriev I."/>
            <person name="Riley R."/>
        </authorList>
    </citation>
    <scope>NUCLEOTIDE SEQUENCE [LARGE SCALE GENOMIC DNA]</scope>
    <source>
        <strain evidence="8 9">FBCC195</strain>
    </source>
</reference>
<dbReference type="SUPFAM" id="SSF51445">
    <property type="entry name" value="(Trans)glycosidases"/>
    <property type="match status" value="1"/>
</dbReference>
<dbReference type="AlphaFoldDB" id="A0A2R6NG66"/>
<name>A0A2R6NG66_9APHY</name>
<dbReference type="EC" id="3.2.1.22" evidence="3 6"/>
<dbReference type="EMBL" id="MLYV02001289">
    <property type="protein sequence ID" value="PSR71321.1"/>
    <property type="molecule type" value="Genomic_DNA"/>
</dbReference>
<dbReference type="Proteomes" id="UP000186601">
    <property type="component" value="Unassembled WGS sequence"/>
</dbReference>
<dbReference type="Gene3D" id="3.20.20.70">
    <property type="entry name" value="Aldolase class I"/>
    <property type="match status" value="1"/>
</dbReference>
<evidence type="ECO:0000256" key="7">
    <source>
        <dbReference type="SAM" id="SignalP"/>
    </source>
</evidence>
<feature type="signal peptide" evidence="7">
    <location>
        <begin position="1"/>
        <end position="20"/>
    </location>
</feature>
<evidence type="ECO:0000256" key="5">
    <source>
        <dbReference type="ARBA" id="ARBA00023295"/>
    </source>
</evidence>
<dbReference type="PRINTS" id="PR00740">
    <property type="entry name" value="GLHYDRLASE27"/>
</dbReference>
<keyword evidence="4 6" id="KW-0378">Hydrolase</keyword>
<evidence type="ECO:0000256" key="1">
    <source>
        <dbReference type="ARBA" id="ARBA00001255"/>
    </source>
</evidence>
<organism evidence="8 9">
    <name type="scientific">Hermanssonia centrifuga</name>
    <dbReference type="NCBI Taxonomy" id="98765"/>
    <lineage>
        <taxon>Eukaryota</taxon>
        <taxon>Fungi</taxon>
        <taxon>Dikarya</taxon>
        <taxon>Basidiomycota</taxon>
        <taxon>Agaricomycotina</taxon>
        <taxon>Agaricomycetes</taxon>
        <taxon>Polyporales</taxon>
        <taxon>Meruliaceae</taxon>
        <taxon>Hermanssonia</taxon>
    </lineage>
</organism>
<evidence type="ECO:0000256" key="3">
    <source>
        <dbReference type="ARBA" id="ARBA00012755"/>
    </source>
</evidence>
<dbReference type="GO" id="GO:0004557">
    <property type="term" value="F:alpha-galactosidase activity"/>
    <property type="evidence" value="ECO:0007669"/>
    <property type="project" value="UniProtKB-EC"/>
</dbReference>
<proteinExistence type="inferred from homology"/>
<dbReference type="InterPro" id="IPR017853">
    <property type="entry name" value="GH"/>
</dbReference>
<evidence type="ECO:0000256" key="4">
    <source>
        <dbReference type="ARBA" id="ARBA00022801"/>
    </source>
</evidence>
<accession>A0A2R6NG66</accession>
<sequence length="72" mass="7717">MPRLSSCLSGLIICVSTVLALENGLARTPQMGWNTWNHFGCDISEDTILSAADAMVANNLPQLGYECTSLNS</sequence>
<dbReference type="STRING" id="98765.A0A2R6NG66"/>
<keyword evidence="5 6" id="KW-0326">Glycosidase</keyword>
<evidence type="ECO:0000256" key="2">
    <source>
        <dbReference type="ARBA" id="ARBA00009743"/>
    </source>
</evidence>
<dbReference type="OrthoDB" id="3232974at2759"/>
<comment type="catalytic activity">
    <reaction evidence="1 6">
        <text>Hydrolysis of terminal, non-reducing alpha-D-galactose residues in alpha-D-galactosides, including galactose oligosaccharides, galactomannans and galactolipids.</text>
        <dbReference type="EC" id="3.2.1.22"/>
    </reaction>
</comment>
<evidence type="ECO:0000313" key="8">
    <source>
        <dbReference type="EMBL" id="PSR71321.1"/>
    </source>
</evidence>
<feature type="chain" id="PRO_5015326473" description="Alpha-galactosidase" evidence="7">
    <location>
        <begin position="21"/>
        <end position="72"/>
    </location>
</feature>